<evidence type="ECO:0000256" key="1">
    <source>
        <dbReference type="SAM" id="MobiDB-lite"/>
    </source>
</evidence>
<keyword evidence="5" id="KW-1185">Reference proteome</keyword>
<dbReference type="Pfam" id="PF06283">
    <property type="entry name" value="ThuA"/>
    <property type="match status" value="1"/>
</dbReference>
<keyword evidence="4" id="KW-0808">Transferase</keyword>
<feature type="compositionally biased region" description="Basic and acidic residues" evidence="1">
    <location>
        <begin position="79"/>
        <end position="90"/>
    </location>
</feature>
<feature type="region of interest" description="Disordered" evidence="1">
    <location>
        <begin position="71"/>
        <end position="90"/>
    </location>
</feature>
<evidence type="ECO:0000313" key="4">
    <source>
        <dbReference type="EMBL" id="RBP39574.1"/>
    </source>
</evidence>
<evidence type="ECO:0000256" key="2">
    <source>
        <dbReference type="SAM" id="SignalP"/>
    </source>
</evidence>
<evidence type="ECO:0000313" key="5">
    <source>
        <dbReference type="Proteomes" id="UP000253426"/>
    </source>
</evidence>
<dbReference type="PANTHER" id="PTHR40469:SF2">
    <property type="entry name" value="GALACTOSE-BINDING DOMAIN-LIKE SUPERFAMILY PROTEIN"/>
    <property type="match status" value="1"/>
</dbReference>
<comment type="caution">
    <text evidence="4">The sequence shown here is derived from an EMBL/GenBank/DDBJ whole genome shotgun (WGS) entry which is preliminary data.</text>
</comment>
<dbReference type="GO" id="GO:0016740">
    <property type="term" value="F:transferase activity"/>
    <property type="evidence" value="ECO:0007669"/>
    <property type="project" value="UniProtKB-KW"/>
</dbReference>
<evidence type="ECO:0000259" key="3">
    <source>
        <dbReference type="Pfam" id="PF06283"/>
    </source>
</evidence>
<protein>
    <submittedName>
        <fullName evidence="4">Type 1 glutamine amidotransferase</fullName>
    </submittedName>
</protein>
<keyword evidence="2" id="KW-0732">Signal</keyword>
<keyword evidence="4" id="KW-0315">Glutamine amidotransferase</keyword>
<dbReference type="OrthoDB" id="9785923at2"/>
<name>A0A366HD91_9BACT</name>
<organism evidence="4 5">
    <name type="scientific">Roseimicrobium gellanilyticum</name>
    <dbReference type="NCBI Taxonomy" id="748857"/>
    <lineage>
        <taxon>Bacteria</taxon>
        <taxon>Pseudomonadati</taxon>
        <taxon>Verrucomicrobiota</taxon>
        <taxon>Verrucomicrobiia</taxon>
        <taxon>Verrucomicrobiales</taxon>
        <taxon>Verrucomicrobiaceae</taxon>
        <taxon>Roseimicrobium</taxon>
    </lineage>
</organism>
<dbReference type="InterPro" id="IPR029062">
    <property type="entry name" value="Class_I_gatase-like"/>
</dbReference>
<feature type="signal peptide" evidence="2">
    <location>
        <begin position="1"/>
        <end position="23"/>
    </location>
</feature>
<dbReference type="Proteomes" id="UP000253426">
    <property type="component" value="Unassembled WGS sequence"/>
</dbReference>
<dbReference type="RefSeq" id="WP_113960477.1">
    <property type="nucleotide sequence ID" value="NZ_QNRR01000009.1"/>
</dbReference>
<dbReference type="Gene3D" id="3.40.50.880">
    <property type="match status" value="1"/>
</dbReference>
<feature type="chain" id="PRO_5016975064" evidence="2">
    <location>
        <begin position="24"/>
        <end position="334"/>
    </location>
</feature>
<sequence>MLRRTSILLLLAGAIVLPVQSQGAEPKKVIVVTTTAGFRHSSIPFAEKTIAELGDKSGAYKVVDYCQQPDVTVPKKPNKPKDLAADADDKAKERYKKDIANYDAQMAKWTPEVEAQAKAAQAELDKKMAESLAKLSPDNLKAKGIDAVIFANTTGMLPLPDKEGFIKWIEEGHAFIGMHSSSDTFHQFEGYLDMLQGEFAGHGAQVPADLVAADAKHPANAEIGDSWSLKQEEMYLIKHHDRSKVRSLWHLRQHPNKPEEKGYFPVSWVRTPGKGKVFYTSLGHREDLWSADPELKGRVNPVETAKQYQAHILGGIKWALGLADGSAEPNPTVE</sequence>
<dbReference type="EMBL" id="QNRR01000009">
    <property type="protein sequence ID" value="RBP39574.1"/>
    <property type="molecule type" value="Genomic_DNA"/>
</dbReference>
<dbReference type="SUPFAM" id="SSF52317">
    <property type="entry name" value="Class I glutamine amidotransferase-like"/>
    <property type="match status" value="1"/>
</dbReference>
<dbReference type="PANTHER" id="PTHR40469">
    <property type="entry name" value="SECRETED GLYCOSYL HYDROLASE"/>
    <property type="match status" value="1"/>
</dbReference>
<proteinExistence type="predicted"/>
<dbReference type="AlphaFoldDB" id="A0A366HD91"/>
<feature type="domain" description="ThuA-like" evidence="3">
    <location>
        <begin position="28"/>
        <end position="292"/>
    </location>
</feature>
<accession>A0A366HD91</accession>
<dbReference type="InterPro" id="IPR029010">
    <property type="entry name" value="ThuA-like"/>
</dbReference>
<gene>
    <name evidence="4" type="ORF">DES53_1091</name>
</gene>
<reference evidence="4 5" key="1">
    <citation type="submission" date="2018-06" db="EMBL/GenBank/DDBJ databases">
        <title>Genomic Encyclopedia of Type Strains, Phase IV (KMG-IV): sequencing the most valuable type-strain genomes for metagenomic binning, comparative biology and taxonomic classification.</title>
        <authorList>
            <person name="Goeker M."/>
        </authorList>
    </citation>
    <scope>NUCLEOTIDE SEQUENCE [LARGE SCALE GENOMIC DNA]</scope>
    <source>
        <strain evidence="4 5">DSM 25532</strain>
    </source>
</reference>